<dbReference type="Proteomes" id="UP000431533">
    <property type="component" value="Unassembled WGS sequence"/>
</dbReference>
<dbReference type="SUPFAM" id="SSF52540">
    <property type="entry name" value="P-loop containing nucleoside triphosphate hydrolases"/>
    <property type="match status" value="1"/>
</dbReference>
<sequence>MEILVLGLPRTGTQSLADALNILGYPNIYHMREVGKNQHQAKWIEALEAKFEGKGKPFGREEFDSFLSGYNAEDMFVDSYQGVADYPAAIFPCELIAAYPNAKIILSTRDEDKWYASMLATLWHKWSTSKSASDPAPSPMRPLSDKYQTLVWGGDFPARGRAQFRAHNALVRSCAGPSEQEGGFLEWDPRDGWAPLCEFLGKEVPKVPFPRVDDWLEYKMLHST</sequence>
<dbReference type="Gene3D" id="3.40.50.300">
    <property type="entry name" value="P-loop containing nucleotide triphosphate hydrolases"/>
    <property type="match status" value="1"/>
</dbReference>
<protein>
    <recommendedName>
        <fullName evidence="3">NAD dependent epimerase/dehydratase</fullName>
    </recommendedName>
</protein>
<dbReference type="PANTHER" id="PTHR36978">
    <property type="entry name" value="P-LOOP CONTAINING NUCLEOTIDE TRIPHOSPHATE HYDROLASE"/>
    <property type="match status" value="1"/>
</dbReference>
<dbReference type="RefSeq" id="XP_031005934.1">
    <property type="nucleotide sequence ID" value="XM_031150210.1"/>
</dbReference>
<proteinExistence type="predicted"/>
<dbReference type="InterPro" id="IPR027417">
    <property type="entry name" value="P-loop_NTPase"/>
</dbReference>
<dbReference type="OrthoDB" id="408152at2759"/>
<dbReference type="AlphaFoldDB" id="A0A8H8U1L7"/>
<gene>
    <name evidence="1" type="ORF">LHYA1_G005261</name>
</gene>
<organism evidence="1 2">
    <name type="scientific">Lachnellula hyalina</name>
    <dbReference type="NCBI Taxonomy" id="1316788"/>
    <lineage>
        <taxon>Eukaryota</taxon>
        <taxon>Fungi</taxon>
        <taxon>Dikarya</taxon>
        <taxon>Ascomycota</taxon>
        <taxon>Pezizomycotina</taxon>
        <taxon>Leotiomycetes</taxon>
        <taxon>Helotiales</taxon>
        <taxon>Lachnaceae</taxon>
        <taxon>Lachnellula</taxon>
    </lineage>
</organism>
<dbReference type="Pfam" id="PF17784">
    <property type="entry name" value="Sulfotransfer_4"/>
    <property type="match status" value="1"/>
</dbReference>
<comment type="caution">
    <text evidence="1">The sequence shown here is derived from an EMBL/GenBank/DDBJ whole genome shotgun (WGS) entry which is preliminary data.</text>
</comment>
<dbReference type="EMBL" id="QGMH01000054">
    <property type="protein sequence ID" value="TVY27146.1"/>
    <property type="molecule type" value="Genomic_DNA"/>
</dbReference>
<accession>A0A8H8U1L7</accession>
<name>A0A8H8U1L7_9HELO</name>
<reference evidence="1 2" key="1">
    <citation type="submission" date="2018-05" db="EMBL/GenBank/DDBJ databases">
        <title>Genome sequencing and assembly of the regulated plant pathogen Lachnellula willkommii and related sister species for the development of diagnostic species identification markers.</title>
        <authorList>
            <person name="Giroux E."/>
            <person name="Bilodeau G."/>
        </authorList>
    </citation>
    <scope>NUCLEOTIDE SEQUENCE [LARGE SCALE GENOMIC DNA]</scope>
    <source>
        <strain evidence="1 2">CBS 185.66</strain>
    </source>
</reference>
<evidence type="ECO:0008006" key="3">
    <source>
        <dbReference type="Google" id="ProtNLM"/>
    </source>
</evidence>
<evidence type="ECO:0000313" key="1">
    <source>
        <dbReference type="EMBL" id="TVY27146.1"/>
    </source>
</evidence>
<keyword evidence="2" id="KW-1185">Reference proteome</keyword>
<dbReference type="GeneID" id="41985459"/>
<dbReference type="PANTHER" id="PTHR36978:SF4">
    <property type="entry name" value="P-LOOP CONTAINING NUCLEOSIDE TRIPHOSPHATE HYDROLASE PROTEIN"/>
    <property type="match status" value="1"/>
</dbReference>
<evidence type="ECO:0000313" key="2">
    <source>
        <dbReference type="Proteomes" id="UP000431533"/>
    </source>
</evidence>
<dbReference type="InterPro" id="IPR040632">
    <property type="entry name" value="Sulfotransfer_4"/>
</dbReference>